<reference evidence="2" key="1">
    <citation type="journal article" date="2015" name="Nature">
        <title>Complex archaea that bridge the gap between prokaryotes and eukaryotes.</title>
        <authorList>
            <person name="Spang A."/>
            <person name="Saw J.H."/>
            <person name="Jorgensen S.L."/>
            <person name="Zaremba-Niedzwiedzka K."/>
            <person name="Martijn J."/>
            <person name="Lind A.E."/>
            <person name="van Eijk R."/>
            <person name="Schleper C."/>
            <person name="Guy L."/>
            <person name="Ettema T.J."/>
        </authorList>
    </citation>
    <scope>NUCLEOTIDE SEQUENCE</scope>
</reference>
<evidence type="ECO:0000256" key="1">
    <source>
        <dbReference type="SAM" id="MobiDB-lite"/>
    </source>
</evidence>
<sequence length="58" mass="6991">MKQSRDQHKRRLAKLVRRAKSRKTARKSMERENLLYTFMSRLMARTARFPGIVRKDKG</sequence>
<comment type="caution">
    <text evidence="2">The sequence shown here is derived from an EMBL/GenBank/DDBJ whole genome shotgun (WGS) entry which is preliminary data.</text>
</comment>
<feature type="compositionally biased region" description="Basic residues" evidence="1">
    <location>
        <begin position="7"/>
        <end position="26"/>
    </location>
</feature>
<feature type="region of interest" description="Disordered" evidence="1">
    <location>
        <begin position="1"/>
        <end position="28"/>
    </location>
</feature>
<name>A0A0F9MGT7_9ZZZZ</name>
<accession>A0A0F9MGT7</accession>
<evidence type="ECO:0000313" key="2">
    <source>
        <dbReference type="EMBL" id="KKM75860.1"/>
    </source>
</evidence>
<dbReference type="EMBL" id="LAZR01008903">
    <property type="protein sequence ID" value="KKM75860.1"/>
    <property type="molecule type" value="Genomic_DNA"/>
</dbReference>
<proteinExistence type="predicted"/>
<gene>
    <name evidence="2" type="ORF">LCGC14_1385980</name>
</gene>
<protein>
    <submittedName>
        <fullName evidence="2">Uncharacterized protein</fullName>
    </submittedName>
</protein>
<organism evidence="2">
    <name type="scientific">marine sediment metagenome</name>
    <dbReference type="NCBI Taxonomy" id="412755"/>
    <lineage>
        <taxon>unclassified sequences</taxon>
        <taxon>metagenomes</taxon>
        <taxon>ecological metagenomes</taxon>
    </lineage>
</organism>
<dbReference type="AlphaFoldDB" id="A0A0F9MGT7"/>